<proteinExistence type="predicted"/>
<feature type="signal peptide" evidence="1">
    <location>
        <begin position="1"/>
        <end position="15"/>
    </location>
</feature>
<feature type="chain" id="PRO_5013288858" evidence="1">
    <location>
        <begin position="16"/>
        <end position="385"/>
    </location>
</feature>
<evidence type="ECO:0000313" key="3">
    <source>
        <dbReference type="EMBL" id="EXV05791.1"/>
    </source>
</evidence>
<dbReference type="PROSITE" id="PS52045">
    <property type="entry name" value="NEPROSIN_PEP_CD"/>
    <property type="match status" value="1"/>
</dbReference>
<name>A0A0A1V858_9HYPO</name>
<feature type="domain" description="Neprosin PEP catalytic" evidence="2">
    <location>
        <begin position="115"/>
        <end position="383"/>
    </location>
</feature>
<evidence type="ECO:0000256" key="1">
    <source>
        <dbReference type="SAM" id="SignalP"/>
    </source>
</evidence>
<accession>A0A0A1V858</accession>
<dbReference type="Proteomes" id="UP000030151">
    <property type="component" value="Unassembled WGS sequence"/>
</dbReference>
<comment type="caution">
    <text evidence="3">The sequence shown here is derived from an EMBL/GenBank/DDBJ whole genome shotgun (WGS) entry which is preliminary data.</text>
</comment>
<dbReference type="eggNOG" id="ENOG502QSP9">
    <property type="taxonomic scope" value="Eukaryota"/>
</dbReference>
<dbReference type="PANTHER" id="PTHR31589">
    <property type="entry name" value="PROTEIN, PUTATIVE (DUF239)-RELATED-RELATED"/>
    <property type="match status" value="1"/>
</dbReference>
<dbReference type="AlphaFoldDB" id="A0A0A1V858"/>
<protein>
    <submittedName>
        <fullName evidence="3">DUF239 domain protein</fullName>
    </submittedName>
</protein>
<dbReference type="Pfam" id="PF03080">
    <property type="entry name" value="Neprosin"/>
    <property type="match status" value="1"/>
</dbReference>
<gene>
    <name evidence="3" type="ORF">X797_000508</name>
</gene>
<dbReference type="EMBL" id="JELW01000001">
    <property type="protein sequence ID" value="EXV05791.1"/>
    <property type="molecule type" value="Genomic_DNA"/>
</dbReference>
<sequence length="385" mass="41325">MKTSILPALALVGLAAPGPLPPAPPGHGLPIVKTTTTPGGQTLDWVPISSQGEIAQPPPPSLLKRAPTRQDAAVVAAIRPADAGPAGTVPILRAHGPTMPMKRLPRPGDNAAAAAVSARSHQGTHWYASTAQNASNHGGTATYSIFKAFVQRPSDFSLLQVAVIRNDAAHAGTPPKSQTVEAGWINYPDQVAAPHLFSFYTTNNYESYGDDVCGWNRDVAGWVQYDGEIYPGVAFAPLATVGGDRYEADIGFYYYRGNWWLHTLGRFVGYYPGSLFSRGVDPADTLDHHSDQINFYGEIYNSEDEMTTTDMGSGEFPDKGFGYAAYLRKIAYYDMKDTFQNYNGSRGVVISDQSRYNLSAVWNSGSDWGSYFFIGGPGAGGVVGA</sequence>
<dbReference type="OrthoDB" id="1858978at2759"/>
<dbReference type="PANTHER" id="PTHR31589:SF110">
    <property type="entry name" value="PROTEIN, PUTATIVE (DUF239)-RELATED"/>
    <property type="match status" value="1"/>
</dbReference>
<reference evidence="3" key="1">
    <citation type="submission" date="2014-02" db="EMBL/GenBank/DDBJ databases">
        <title>The genome sequence of the entomopathogenic fungus Metarhizium robertsii ARSEF 2575.</title>
        <authorList>
            <person name="Giuliano Garisto Donzelli B."/>
            <person name="Roe B.A."/>
            <person name="Macmil S.L."/>
            <person name="Krasnoff S.B."/>
            <person name="Gibson D.M."/>
        </authorList>
    </citation>
    <scope>NUCLEOTIDE SEQUENCE [LARGE SCALE GENOMIC DNA]</scope>
    <source>
        <strain evidence="3">ARSEF 2575</strain>
    </source>
</reference>
<dbReference type="InterPro" id="IPR053168">
    <property type="entry name" value="Glutamic_endopeptidase"/>
</dbReference>
<dbReference type="InterPro" id="IPR004314">
    <property type="entry name" value="Neprosin"/>
</dbReference>
<organism evidence="3">
    <name type="scientific">Metarhizium robertsii</name>
    <dbReference type="NCBI Taxonomy" id="568076"/>
    <lineage>
        <taxon>Eukaryota</taxon>
        <taxon>Fungi</taxon>
        <taxon>Dikarya</taxon>
        <taxon>Ascomycota</taxon>
        <taxon>Pezizomycotina</taxon>
        <taxon>Sordariomycetes</taxon>
        <taxon>Hypocreomycetidae</taxon>
        <taxon>Hypocreales</taxon>
        <taxon>Clavicipitaceae</taxon>
        <taxon>Metarhizium</taxon>
    </lineage>
</organism>
<evidence type="ECO:0000259" key="2">
    <source>
        <dbReference type="PROSITE" id="PS52045"/>
    </source>
</evidence>
<dbReference type="HOGENOM" id="CLU_710153_0_0_1"/>
<keyword evidence="1" id="KW-0732">Signal</keyword>